<evidence type="ECO:0000256" key="1">
    <source>
        <dbReference type="SAM" id="MobiDB-lite"/>
    </source>
</evidence>
<protein>
    <submittedName>
        <fullName evidence="2">Uncharacterized protein</fullName>
    </submittedName>
</protein>
<dbReference type="Proteomes" id="UP001230426">
    <property type="component" value="Unassembled WGS sequence"/>
</dbReference>
<reference evidence="2 3" key="1">
    <citation type="submission" date="2023-07" db="EMBL/GenBank/DDBJ databases">
        <title>Sequencing the genomes of 1000 actinobacteria strains.</title>
        <authorList>
            <person name="Klenk H.-P."/>
        </authorList>
    </citation>
    <scope>NUCLEOTIDE SEQUENCE [LARGE SCALE GENOMIC DNA]</scope>
    <source>
        <strain evidence="2 3">DSM 44109</strain>
    </source>
</reference>
<gene>
    <name evidence="2" type="ORF">J2S55_009299</name>
</gene>
<comment type="caution">
    <text evidence="2">The sequence shown here is derived from an EMBL/GenBank/DDBJ whole genome shotgun (WGS) entry which is preliminary data.</text>
</comment>
<evidence type="ECO:0000313" key="3">
    <source>
        <dbReference type="Proteomes" id="UP001230426"/>
    </source>
</evidence>
<accession>A0ABT9RL47</accession>
<feature type="region of interest" description="Disordered" evidence="1">
    <location>
        <begin position="1"/>
        <end position="42"/>
    </location>
</feature>
<proteinExistence type="predicted"/>
<keyword evidence="3" id="KW-1185">Reference proteome</keyword>
<sequence length="42" mass="4223">MSRRSERPGGHGAHRAGGGGGVSGRTDKHRSAAPTGPREEAA</sequence>
<name>A0ABT9RL47_9ACTN</name>
<evidence type="ECO:0000313" key="2">
    <source>
        <dbReference type="EMBL" id="MDP9870033.1"/>
    </source>
</evidence>
<organism evidence="2 3">
    <name type="scientific">Streptosporangium brasiliense</name>
    <dbReference type="NCBI Taxonomy" id="47480"/>
    <lineage>
        <taxon>Bacteria</taxon>
        <taxon>Bacillati</taxon>
        <taxon>Actinomycetota</taxon>
        <taxon>Actinomycetes</taxon>
        <taxon>Streptosporangiales</taxon>
        <taxon>Streptosporangiaceae</taxon>
        <taxon>Streptosporangium</taxon>
    </lineage>
</organism>
<dbReference type="EMBL" id="JAUSRB010000002">
    <property type="protein sequence ID" value="MDP9870033.1"/>
    <property type="molecule type" value="Genomic_DNA"/>
</dbReference>